<dbReference type="GO" id="GO:0016020">
    <property type="term" value="C:membrane"/>
    <property type="evidence" value="ECO:0007669"/>
    <property type="project" value="UniProtKB-SubCell"/>
</dbReference>
<keyword evidence="4" id="KW-0472">Membrane</keyword>
<sequence>MRLLIFSNIYISLAAAALTVQAYYVLGARAFLRTTPHAWGPAALVFCATLMVYNLDRLVAGSGEDAVDLTERHRWIQARKRWLWGLVVLAGVAGAATLFVLPLSILAALIPLGLIAGAYSLPLLGRSDAASGRADTSDKAAPRLRTRRRLKDIPGLKIFLIALVWAAVTVILPALHASVDLASRGVLLTFVARMLFIFAITLPFDIRDMRGDAEAGIRTLPMLLGPQRTRLLALALMLGFCGVILVHYGAHLSGPTLPLLLSALATSAALLFCARPRPELYYVGLLDGTMLLQPLLVIAYLGGAGLGFG</sequence>
<dbReference type="GO" id="GO:0016765">
    <property type="term" value="F:transferase activity, transferring alkyl or aryl (other than methyl) groups"/>
    <property type="evidence" value="ECO:0007669"/>
    <property type="project" value="InterPro"/>
</dbReference>
<keyword evidence="2" id="KW-0812">Transmembrane</keyword>
<dbReference type="EMBL" id="CP030032">
    <property type="protein sequence ID" value="AWV87821.1"/>
    <property type="molecule type" value="Genomic_DNA"/>
</dbReference>
<dbReference type="AlphaFoldDB" id="A0A2Z4FFY4"/>
<dbReference type="InterPro" id="IPR000537">
    <property type="entry name" value="UbiA_prenyltransferase"/>
</dbReference>
<organism evidence="5 6">
    <name type="scientific">Bradymonas sediminis</name>
    <dbReference type="NCBI Taxonomy" id="1548548"/>
    <lineage>
        <taxon>Bacteria</taxon>
        <taxon>Deltaproteobacteria</taxon>
        <taxon>Bradymonadales</taxon>
        <taxon>Bradymonadaceae</taxon>
        <taxon>Bradymonas</taxon>
    </lineage>
</organism>
<gene>
    <name evidence="5" type="ORF">DN745_00115</name>
</gene>
<dbReference type="KEGG" id="bsed:DN745_00115"/>
<dbReference type="OrthoDB" id="9804068at2"/>
<protein>
    <submittedName>
        <fullName evidence="5">Uncharacterized protein</fullName>
    </submittedName>
</protein>
<evidence type="ECO:0000313" key="6">
    <source>
        <dbReference type="Proteomes" id="UP000249799"/>
    </source>
</evidence>
<evidence type="ECO:0000313" key="5">
    <source>
        <dbReference type="EMBL" id="AWV87821.1"/>
    </source>
</evidence>
<dbReference type="Proteomes" id="UP000249799">
    <property type="component" value="Chromosome"/>
</dbReference>
<dbReference type="RefSeq" id="WP_111331028.1">
    <property type="nucleotide sequence ID" value="NZ_CP030032.1"/>
</dbReference>
<proteinExistence type="predicted"/>
<evidence type="ECO:0000256" key="1">
    <source>
        <dbReference type="ARBA" id="ARBA00004141"/>
    </source>
</evidence>
<keyword evidence="3" id="KW-1133">Transmembrane helix</keyword>
<accession>A0A2Z4FFY4</accession>
<evidence type="ECO:0000256" key="2">
    <source>
        <dbReference type="ARBA" id="ARBA00022692"/>
    </source>
</evidence>
<dbReference type="Pfam" id="PF01040">
    <property type="entry name" value="UbiA"/>
    <property type="match status" value="1"/>
</dbReference>
<name>A0A2Z4FFY4_9DELT</name>
<evidence type="ECO:0000256" key="3">
    <source>
        <dbReference type="ARBA" id="ARBA00022989"/>
    </source>
</evidence>
<keyword evidence="6" id="KW-1185">Reference proteome</keyword>
<evidence type="ECO:0000256" key="4">
    <source>
        <dbReference type="ARBA" id="ARBA00023136"/>
    </source>
</evidence>
<reference evidence="5 6" key="1">
    <citation type="submission" date="2018-06" db="EMBL/GenBank/DDBJ databases">
        <title>Lujinxingia sediminis gen. nov. sp. nov., a new facultative anaerobic member of the class Deltaproteobacteria, and proposal of Lujinxingaceae fam. nov.</title>
        <authorList>
            <person name="Guo L.-Y."/>
            <person name="Li C.-M."/>
            <person name="Wang S."/>
            <person name="Du Z.-J."/>
        </authorList>
    </citation>
    <scope>NUCLEOTIDE SEQUENCE [LARGE SCALE GENOMIC DNA]</scope>
    <source>
        <strain evidence="5 6">FA350</strain>
    </source>
</reference>
<comment type="subcellular location">
    <subcellularLocation>
        <location evidence="1">Membrane</location>
        <topology evidence="1">Multi-pass membrane protein</topology>
    </subcellularLocation>
</comment>
<dbReference type="Gene3D" id="1.20.120.1780">
    <property type="entry name" value="UbiA prenyltransferase"/>
    <property type="match status" value="1"/>
</dbReference>